<feature type="compositionally biased region" description="Basic and acidic residues" evidence="2">
    <location>
        <begin position="1"/>
        <end position="11"/>
    </location>
</feature>
<proteinExistence type="inferred from homology"/>
<feature type="region of interest" description="Disordered" evidence="2">
    <location>
        <begin position="1"/>
        <end position="57"/>
    </location>
</feature>
<protein>
    <submittedName>
        <fullName evidence="4">CsbD family protein</fullName>
    </submittedName>
</protein>
<comment type="caution">
    <text evidence="4">The sequence shown here is derived from an EMBL/GenBank/DDBJ whole genome shotgun (WGS) entry which is preliminary data.</text>
</comment>
<evidence type="ECO:0000259" key="3">
    <source>
        <dbReference type="Pfam" id="PF05532"/>
    </source>
</evidence>
<evidence type="ECO:0000256" key="1">
    <source>
        <dbReference type="ARBA" id="ARBA00009129"/>
    </source>
</evidence>
<dbReference type="RefSeq" id="WP_276093324.1">
    <property type="nucleotide sequence ID" value="NZ_JARJBC010000005.1"/>
</dbReference>
<feature type="domain" description="CsbD-like" evidence="3">
    <location>
        <begin position="6"/>
        <end position="57"/>
    </location>
</feature>
<name>A0ABT5ZJ38_9ACTN</name>
<dbReference type="InterPro" id="IPR036629">
    <property type="entry name" value="YjbJ_sf"/>
</dbReference>
<evidence type="ECO:0000256" key="2">
    <source>
        <dbReference type="SAM" id="MobiDB-lite"/>
    </source>
</evidence>
<dbReference type="EMBL" id="JARJBC010000005">
    <property type="protein sequence ID" value="MDF3289822.1"/>
    <property type="molecule type" value="Genomic_DNA"/>
</dbReference>
<evidence type="ECO:0000313" key="4">
    <source>
        <dbReference type="EMBL" id="MDF3289822.1"/>
    </source>
</evidence>
<comment type="similarity">
    <text evidence="1">Belongs to the UPF0337 (CsbD) family.</text>
</comment>
<reference evidence="4 5" key="1">
    <citation type="submission" date="2023-03" db="EMBL/GenBank/DDBJ databases">
        <title>Draft genome sequence of Streptomyces sp. RB6PN23 isolated from peat swamp forest in Thailand.</title>
        <authorList>
            <person name="Klaysubun C."/>
            <person name="Duangmal K."/>
        </authorList>
    </citation>
    <scope>NUCLEOTIDE SEQUENCE [LARGE SCALE GENOMIC DNA]</scope>
    <source>
        <strain evidence="4 5">RB6PN23</strain>
    </source>
</reference>
<keyword evidence="5" id="KW-1185">Reference proteome</keyword>
<gene>
    <name evidence="4" type="ORF">P3G67_11345</name>
</gene>
<dbReference type="Proteomes" id="UP001216579">
    <property type="component" value="Unassembled WGS sequence"/>
</dbReference>
<accession>A0ABT5ZJ38</accession>
<organism evidence="4 5">
    <name type="scientific">Streptomyces silvisoli</name>
    <dbReference type="NCBI Taxonomy" id="3034235"/>
    <lineage>
        <taxon>Bacteria</taxon>
        <taxon>Bacillati</taxon>
        <taxon>Actinomycetota</taxon>
        <taxon>Actinomycetes</taxon>
        <taxon>Kitasatosporales</taxon>
        <taxon>Streptomycetaceae</taxon>
        <taxon>Streptomyces</taxon>
    </lineage>
</organism>
<dbReference type="Gene3D" id="1.10.1470.10">
    <property type="entry name" value="YjbJ"/>
    <property type="match status" value="1"/>
</dbReference>
<evidence type="ECO:0000313" key="5">
    <source>
        <dbReference type="Proteomes" id="UP001216579"/>
    </source>
</evidence>
<dbReference type="Pfam" id="PF05532">
    <property type="entry name" value="CsbD"/>
    <property type="match status" value="1"/>
</dbReference>
<dbReference type="SUPFAM" id="SSF69047">
    <property type="entry name" value="Hypothetical protein YjbJ"/>
    <property type="match status" value="1"/>
</dbReference>
<sequence>MSAGKKAEHAVKRAKGKVKKDTGKAIGDPYLESEGKGEQLEGGLKQAGQNIKDAFKR</sequence>
<dbReference type="InterPro" id="IPR008462">
    <property type="entry name" value="CsbD"/>
</dbReference>